<evidence type="ECO:0000313" key="2">
    <source>
        <dbReference type="Proteomes" id="UP000323732"/>
    </source>
</evidence>
<organism evidence="1 2">
    <name type="scientific">Bacillus infantis</name>
    <dbReference type="NCBI Taxonomy" id="324767"/>
    <lineage>
        <taxon>Bacteria</taxon>
        <taxon>Bacillati</taxon>
        <taxon>Bacillota</taxon>
        <taxon>Bacilli</taxon>
        <taxon>Bacillales</taxon>
        <taxon>Bacillaceae</taxon>
        <taxon>Bacillus</taxon>
    </lineage>
</organism>
<accession>A0A5D4SAD6</accession>
<dbReference type="InterPro" id="IPR014962">
    <property type="entry name" value="YolD"/>
</dbReference>
<reference evidence="1 2" key="1">
    <citation type="submission" date="2019-08" db="EMBL/GenBank/DDBJ databases">
        <title>Bacillus genomes from the desert of Cuatro Cienegas, Coahuila.</title>
        <authorList>
            <person name="Olmedo-Alvarez G."/>
        </authorList>
    </citation>
    <scope>NUCLEOTIDE SEQUENCE [LARGE SCALE GENOMIC DNA]</scope>
    <source>
        <strain evidence="1 2">CH37_1T</strain>
    </source>
</reference>
<protein>
    <submittedName>
        <fullName evidence="1">YolD-like family protein</fullName>
    </submittedName>
</protein>
<evidence type="ECO:0000313" key="1">
    <source>
        <dbReference type="EMBL" id="TYS60607.1"/>
    </source>
</evidence>
<dbReference type="Pfam" id="PF08863">
    <property type="entry name" value="YolD"/>
    <property type="match status" value="1"/>
</dbReference>
<proteinExistence type="predicted"/>
<dbReference type="RefSeq" id="WP_148950754.1">
    <property type="nucleotide sequence ID" value="NZ_VTES01000006.1"/>
</dbReference>
<sequence>MMLYKSRLVRNTEEKLYRPKLTDNGNERVNQEKNKRMICHSMEFHMPVTISYADKGTALLMIGYIHFFTETDHYIKVVDKFGHIEAIPVESIIDIQYLID</sequence>
<dbReference type="Proteomes" id="UP000323732">
    <property type="component" value="Unassembled WGS sequence"/>
</dbReference>
<name>A0A5D4SAD6_9BACI</name>
<dbReference type="EMBL" id="VTES01000006">
    <property type="protein sequence ID" value="TYS60607.1"/>
    <property type="molecule type" value="Genomic_DNA"/>
</dbReference>
<dbReference type="AlphaFoldDB" id="A0A5D4SAD6"/>
<gene>
    <name evidence="1" type="ORF">FZD47_20580</name>
</gene>
<comment type="caution">
    <text evidence="1">The sequence shown here is derived from an EMBL/GenBank/DDBJ whole genome shotgun (WGS) entry which is preliminary data.</text>
</comment>